<dbReference type="Gene3D" id="1.20.5.1930">
    <property type="match status" value="1"/>
</dbReference>
<dbReference type="Pfam" id="PF07730">
    <property type="entry name" value="HisKA_3"/>
    <property type="match status" value="1"/>
</dbReference>
<keyword evidence="2 5" id="KW-0418">Kinase</keyword>
<dbReference type="PANTHER" id="PTHR24421:SF59">
    <property type="entry name" value="OXYGEN SENSOR HISTIDINE KINASE NREB"/>
    <property type="match status" value="1"/>
</dbReference>
<dbReference type="Gene3D" id="3.30.450.20">
    <property type="entry name" value="PAS domain"/>
    <property type="match status" value="1"/>
</dbReference>
<dbReference type="InterPro" id="IPR035965">
    <property type="entry name" value="PAS-like_dom_sf"/>
</dbReference>
<dbReference type="EMBL" id="WWCJ01000004">
    <property type="protein sequence ID" value="MYN01892.1"/>
    <property type="molecule type" value="Genomic_DNA"/>
</dbReference>
<accession>A0A6N9HFU3</accession>
<evidence type="ECO:0000313" key="5">
    <source>
        <dbReference type="EMBL" id="MYN01892.1"/>
    </source>
</evidence>
<dbReference type="GO" id="GO:0046983">
    <property type="term" value="F:protein dimerization activity"/>
    <property type="evidence" value="ECO:0007669"/>
    <property type="project" value="InterPro"/>
</dbReference>
<keyword evidence="3" id="KW-0902">Two-component regulatory system</keyword>
<dbReference type="GO" id="GO:0016020">
    <property type="term" value="C:membrane"/>
    <property type="evidence" value="ECO:0007669"/>
    <property type="project" value="InterPro"/>
</dbReference>
<gene>
    <name evidence="5" type="ORF">GTP41_07235</name>
</gene>
<dbReference type="CDD" id="cd00130">
    <property type="entry name" value="PAS"/>
    <property type="match status" value="1"/>
</dbReference>
<dbReference type="Pfam" id="PF02518">
    <property type="entry name" value="HATPase_c"/>
    <property type="match status" value="1"/>
</dbReference>
<dbReference type="InterPro" id="IPR036890">
    <property type="entry name" value="HATPase_C_sf"/>
</dbReference>
<dbReference type="SMART" id="SM00387">
    <property type="entry name" value="HATPase_c"/>
    <property type="match status" value="1"/>
</dbReference>
<dbReference type="CDD" id="cd16917">
    <property type="entry name" value="HATPase_UhpB-NarQ-NarX-like"/>
    <property type="match status" value="1"/>
</dbReference>
<dbReference type="InterPro" id="IPR000014">
    <property type="entry name" value="PAS"/>
</dbReference>
<dbReference type="Proteomes" id="UP000448575">
    <property type="component" value="Unassembled WGS sequence"/>
</dbReference>
<sequence>MNHAPTSLVSHTPALVYQFQLAPGGAVAFPYLSEGCLALLGLPGPELQATPSRFEQLILPEDRVSYLESMRSSASSLWSWNWEGRIWVEAWKDVKWINLRATPRQLPDGAVQWDGIMSNITDSKQEQQEVRASRARLAELTAHIERVKEQERERISREIHDDLGGNLTAIKMALAMLVARLPQGDPLLQEKAAYVDSLVDRTIDAVHRLTLDLRPSVLDFGLLPALEWQVKEFEAQAGIACTLQASMKELELDPEQATALFRIAQEALTNIAKHAHASAVTVKLARSRGVLTLKISDNGRGMQAADRAKPDSFGLRGMAERARALGGTLNLGHAAGGGTEVAIKIKLPAPAPEVTIGHE</sequence>
<dbReference type="InterPro" id="IPR050482">
    <property type="entry name" value="Sensor_HK_TwoCompSys"/>
</dbReference>
<dbReference type="AlphaFoldDB" id="A0A6N9HFU3"/>
<proteinExistence type="predicted"/>
<evidence type="ECO:0000259" key="4">
    <source>
        <dbReference type="SMART" id="SM00387"/>
    </source>
</evidence>
<feature type="domain" description="Histidine kinase/HSP90-like ATPase" evidence="4">
    <location>
        <begin position="255"/>
        <end position="349"/>
    </location>
</feature>
<dbReference type="SUPFAM" id="SSF55785">
    <property type="entry name" value="PYP-like sensor domain (PAS domain)"/>
    <property type="match status" value="1"/>
</dbReference>
<dbReference type="InterPro" id="IPR011712">
    <property type="entry name" value="Sig_transdc_His_kin_sub3_dim/P"/>
</dbReference>
<evidence type="ECO:0000313" key="6">
    <source>
        <dbReference type="Proteomes" id="UP000448575"/>
    </source>
</evidence>
<comment type="caution">
    <text evidence="5">The sequence shown here is derived from an EMBL/GenBank/DDBJ whole genome shotgun (WGS) entry which is preliminary data.</text>
</comment>
<dbReference type="GO" id="GO:0000155">
    <property type="term" value="F:phosphorelay sensor kinase activity"/>
    <property type="evidence" value="ECO:0007669"/>
    <property type="project" value="InterPro"/>
</dbReference>
<evidence type="ECO:0000256" key="2">
    <source>
        <dbReference type="ARBA" id="ARBA00022777"/>
    </source>
</evidence>
<keyword evidence="1" id="KW-0808">Transferase</keyword>
<dbReference type="RefSeq" id="WP_161024889.1">
    <property type="nucleotide sequence ID" value="NZ_WWCJ01000004.1"/>
</dbReference>
<protein>
    <submittedName>
        <fullName evidence="5">Histidine kinase</fullName>
    </submittedName>
</protein>
<name>A0A6N9HFU3_9BURK</name>
<organism evidence="5 6">
    <name type="scientific">Pseudoduganella guangdongensis</name>
    <dbReference type="NCBI Taxonomy" id="2692179"/>
    <lineage>
        <taxon>Bacteria</taxon>
        <taxon>Pseudomonadati</taxon>
        <taxon>Pseudomonadota</taxon>
        <taxon>Betaproteobacteria</taxon>
        <taxon>Burkholderiales</taxon>
        <taxon>Oxalobacteraceae</taxon>
        <taxon>Telluria group</taxon>
        <taxon>Pseudoduganella</taxon>
    </lineage>
</organism>
<dbReference type="PANTHER" id="PTHR24421">
    <property type="entry name" value="NITRATE/NITRITE SENSOR PROTEIN NARX-RELATED"/>
    <property type="match status" value="1"/>
</dbReference>
<evidence type="ECO:0000256" key="1">
    <source>
        <dbReference type="ARBA" id="ARBA00022679"/>
    </source>
</evidence>
<keyword evidence="6" id="KW-1185">Reference proteome</keyword>
<reference evidence="5 6" key="1">
    <citation type="submission" date="2019-12" db="EMBL/GenBank/DDBJ databases">
        <title>Novel species isolated from a subtropical stream in China.</title>
        <authorList>
            <person name="Lu H."/>
        </authorList>
    </citation>
    <scope>NUCLEOTIDE SEQUENCE [LARGE SCALE GENOMIC DNA]</scope>
    <source>
        <strain evidence="5 6">DS3</strain>
    </source>
</reference>
<dbReference type="InterPro" id="IPR003594">
    <property type="entry name" value="HATPase_dom"/>
</dbReference>
<dbReference type="SUPFAM" id="SSF55874">
    <property type="entry name" value="ATPase domain of HSP90 chaperone/DNA topoisomerase II/histidine kinase"/>
    <property type="match status" value="1"/>
</dbReference>
<dbReference type="Gene3D" id="3.30.565.10">
    <property type="entry name" value="Histidine kinase-like ATPase, C-terminal domain"/>
    <property type="match status" value="1"/>
</dbReference>
<evidence type="ECO:0000256" key="3">
    <source>
        <dbReference type="ARBA" id="ARBA00023012"/>
    </source>
</evidence>